<dbReference type="AlphaFoldDB" id="A0A344L7E5"/>
<feature type="domain" description="HTH gntR-type" evidence="6">
    <location>
        <begin position="11"/>
        <end position="79"/>
    </location>
</feature>
<dbReference type="InterPro" id="IPR036390">
    <property type="entry name" value="WH_DNA-bd_sf"/>
</dbReference>
<name>A0A344L7E5_9PSEU</name>
<dbReference type="Pfam" id="PF00155">
    <property type="entry name" value="Aminotran_1_2"/>
    <property type="match status" value="1"/>
</dbReference>
<keyword evidence="2" id="KW-0663">Pyridoxal phosphate</keyword>
<evidence type="ECO:0000259" key="6">
    <source>
        <dbReference type="PROSITE" id="PS50949"/>
    </source>
</evidence>
<dbReference type="InterPro" id="IPR051446">
    <property type="entry name" value="HTH_trans_reg/aminotransferase"/>
</dbReference>
<evidence type="ECO:0000256" key="3">
    <source>
        <dbReference type="ARBA" id="ARBA00023015"/>
    </source>
</evidence>
<dbReference type="InterPro" id="IPR015424">
    <property type="entry name" value="PyrdxlP-dep_Trfase"/>
</dbReference>
<dbReference type="Gene3D" id="1.10.10.10">
    <property type="entry name" value="Winged helix-like DNA-binding domain superfamily/Winged helix DNA-binding domain"/>
    <property type="match status" value="1"/>
</dbReference>
<dbReference type="OrthoDB" id="5415143at2"/>
<dbReference type="PANTHER" id="PTHR46577">
    <property type="entry name" value="HTH-TYPE TRANSCRIPTIONAL REGULATORY PROTEIN GABR"/>
    <property type="match status" value="1"/>
</dbReference>
<evidence type="ECO:0000256" key="5">
    <source>
        <dbReference type="ARBA" id="ARBA00023163"/>
    </source>
</evidence>
<dbReference type="InterPro" id="IPR004839">
    <property type="entry name" value="Aminotransferase_I/II_large"/>
</dbReference>
<dbReference type="Proteomes" id="UP000250434">
    <property type="component" value="Chromosome"/>
</dbReference>
<proteinExistence type="inferred from homology"/>
<dbReference type="PANTHER" id="PTHR46577:SF1">
    <property type="entry name" value="HTH-TYPE TRANSCRIPTIONAL REGULATORY PROTEIN GABR"/>
    <property type="match status" value="1"/>
</dbReference>
<dbReference type="CDD" id="cd00609">
    <property type="entry name" value="AAT_like"/>
    <property type="match status" value="1"/>
</dbReference>
<dbReference type="KEGG" id="aab:A4R43_16740"/>
<dbReference type="CDD" id="cd07377">
    <property type="entry name" value="WHTH_GntR"/>
    <property type="match status" value="1"/>
</dbReference>
<keyword evidence="8" id="KW-1185">Reference proteome</keyword>
<evidence type="ECO:0000256" key="4">
    <source>
        <dbReference type="ARBA" id="ARBA00023125"/>
    </source>
</evidence>
<protein>
    <submittedName>
        <fullName evidence="7">GntR family transcriptional regulator</fullName>
    </submittedName>
</protein>
<accession>A0A344L7E5</accession>
<dbReference type="InterPro" id="IPR000524">
    <property type="entry name" value="Tscrpt_reg_HTH_GntR"/>
</dbReference>
<dbReference type="SUPFAM" id="SSF53383">
    <property type="entry name" value="PLP-dependent transferases"/>
    <property type="match status" value="1"/>
</dbReference>
<dbReference type="RefSeq" id="WP_113693206.1">
    <property type="nucleotide sequence ID" value="NZ_CP015163.1"/>
</dbReference>
<keyword evidence="4" id="KW-0238">DNA-binding</keyword>
<dbReference type="GO" id="GO:0003700">
    <property type="term" value="F:DNA-binding transcription factor activity"/>
    <property type="evidence" value="ECO:0007669"/>
    <property type="project" value="InterPro"/>
</dbReference>
<evidence type="ECO:0000256" key="2">
    <source>
        <dbReference type="ARBA" id="ARBA00022898"/>
    </source>
</evidence>
<dbReference type="Gene3D" id="3.40.640.10">
    <property type="entry name" value="Type I PLP-dependent aspartate aminotransferase-like (Major domain)"/>
    <property type="match status" value="1"/>
</dbReference>
<dbReference type="PROSITE" id="PS50949">
    <property type="entry name" value="HTH_GNTR"/>
    <property type="match status" value="1"/>
</dbReference>
<dbReference type="InterPro" id="IPR036388">
    <property type="entry name" value="WH-like_DNA-bd_sf"/>
</dbReference>
<reference evidence="7 8" key="1">
    <citation type="submission" date="2016-04" db="EMBL/GenBank/DDBJ databases">
        <title>Complete genome sequence and analysis of deep-sea sediment isolate, Amycolatopsis sp. WP1.</title>
        <authorList>
            <person name="Wang H."/>
            <person name="Chen S."/>
            <person name="Wu Q."/>
        </authorList>
    </citation>
    <scope>NUCLEOTIDE SEQUENCE [LARGE SCALE GENOMIC DNA]</scope>
    <source>
        <strain evidence="7 8">WP1</strain>
    </source>
</reference>
<keyword evidence="5" id="KW-0804">Transcription</keyword>
<dbReference type="SUPFAM" id="SSF46785">
    <property type="entry name" value="Winged helix' DNA-binding domain"/>
    <property type="match status" value="1"/>
</dbReference>
<dbReference type="InterPro" id="IPR015421">
    <property type="entry name" value="PyrdxlP-dep_Trfase_major"/>
</dbReference>
<sequence>MEIHIDTEAGRGRREEIYRQIREAILDGRLRAGEALPPTRELAERLAVSRNTVSAAYDRLTGEGFLEGRVGAGTFVRRVPGSAARRHATEFPIETAEVWERVRLPLPAGVRAEFDFQAGIPDVSRFPFDTWRRLLGGELRVSSPDSLEYGDPAGHAGLREAISRHIAVSRDVRASAEEVVVTSGAQQAIDLLGRVLLRPGDRVAVEDPGYPPARFAFEALGAEVVPVGVDAEGIRVADLPRGTKLVYVTPSHQFPLGLPMSLDRRLELVAWAGKTGAVLVEDDYDTEFRYHGRPLEPLHSLDSTGRVGYVGSFSKVLSPGLRLGFLVAPASLCRVVAKARFVTDWHSAGPVQAALARFIDDGGLASHVRRMRREYRRRHDLVISLLERDFARLLTPIPSAAGLHVSAYSTRPTATAARRALRGGVLVNTLDEYAVLPGRRPGFVFGYGGIPFAKIEAGLSRLREILH</sequence>
<comment type="similarity">
    <text evidence="1">In the C-terminal section; belongs to the class-I pyridoxal-phosphate-dependent aminotransferase family.</text>
</comment>
<dbReference type="EMBL" id="CP015163">
    <property type="protein sequence ID" value="AXB43969.1"/>
    <property type="molecule type" value="Genomic_DNA"/>
</dbReference>
<dbReference type="PRINTS" id="PR00035">
    <property type="entry name" value="HTHGNTR"/>
</dbReference>
<evidence type="ECO:0000256" key="1">
    <source>
        <dbReference type="ARBA" id="ARBA00005384"/>
    </source>
</evidence>
<dbReference type="SMART" id="SM00345">
    <property type="entry name" value="HTH_GNTR"/>
    <property type="match status" value="1"/>
</dbReference>
<evidence type="ECO:0000313" key="7">
    <source>
        <dbReference type="EMBL" id="AXB43969.1"/>
    </source>
</evidence>
<gene>
    <name evidence="7" type="ORF">A4R43_16740</name>
</gene>
<dbReference type="Pfam" id="PF00392">
    <property type="entry name" value="GntR"/>
    <property type="match status" value="1"/>
</dbReference>
<dbReference type="GO" id="GO:0030170">
    <property type="term" value="F:pyridoxal phosphate binding"/>
    <property type="evidence" value="ECO:0007669"/>
    <property type="project" value="InterPro"/>
</dbReference>
<keyword evidence="3" id="KW-0805">Transcription regulation</keyword>
<organism evidence="7 8">
    <name type="scientific">Amycolatopsis albispora</name>
    <dbReference type="NCBI Taxonomy" id="1804986"/>
    <lineage>
        <taxon>Bacteria</taxon>
        <taxon>Bacillati</taxon>
        <taxon>Actinomycetota</taxon>
        <taxon>Actinomycetes</taxon>
        <taxon>Pseudonocardiales</taxon>
        <taxon>Pseudonocardiaceae</taxon>
        <taxon>Amycolatopsis</taxon>
    </lineage>
</organism>
<evidence type="ECO:0000313" key="8">
    <source>
        <dbReference type="Proteomes" id="UP000250434"/>
    </source>
</evidence>
<dbReference type="GO" id="GO:0003677">
    <property type="term" value="F:DNA binding"/>
    <property type="evidence" value="ECO:0007669"/>
    <property type="project" value="UniProtKB-KW"/>
</dbReference>